<keyword evidence="6 7" id="KW-0694">RNA-binding</keyword>
<evidence type="ECO:0000313" key="11">
    <source>
        <dbReference type="Proteomes" id="UP000228681"/>
    </source>
</evidence>
<evidence type="ECO:0000259" key="9">
    <source>
        <dbReference type="SMART" id="SM00650"/>
    </source>
</evidence>
<keyword evidence="1 7" id="KW-0963">Cytoplasm</keyword>
<evidence type="ECO:0000313" key="10">
    <source>
        <dbReference type="EMBL" id="PIP24995.1"/>
    </source>
</evidence>
<dbReference type="CDD" id="cd02440">
    <property type="entry name" value="AdoMet_MTases"/>
    <property type="match status" value="1"/>
</dbReference>
<dbReference type="Proteomes" id="UP000228681">
    <property type="component" value="Unassembled WGS sequence"/>
</dbReference>
<dbReference type="PROSITE" id="PS01131">
    <property type="entry name" value="RRNA_A_DIMETH"/>
    <property type="match status" value="1"/>
</dbReference>
<evidence type="ECO:0000256" key="3">
    <source>
        <dbReference type="ARBA" id="ARBA00022603"/>
    </source>
</evidence>
<evidence type="ECO:0000256" key="1">
    <source>
        <dbReference type="ARBA" id="ARBA00022490"/>
    </source>
</evidence>
<evidence type="ECO:0000256" key="4">
    <source>
        <dbReference type="ARBA" id="ARBA00022679"/>
    </source>
</evidence>
<dbReference type="PANTHER" id="PTHR11727">
    <property type="entry name" value="DIMETHYLADENOSINE TRANSFERASE"/>
    <property type="match status" value="1"/>
</dbReference>
<dbReference type="Gene3D" id="1.10.8.100">
    <property type="entry name" value="Ribosomal RNA adenine dimethylase-like, domain 2"/>
    <property type="match status" value="1"/>
</dbReference>
<feature type="binding site" evidence="7 8">
    <location>
        <position position="27"/>
    </location>
    <ligand>
        <name>S-adenosyl-L-methionine</name>
        <dbReference type="ChEBI" id="CHEBI:59789"/>
    </ligand>
</feature>
<reference evidence="10 11" key="1">
    <citation type="submission" date="2017-09" db="EMBL/GenBank/DDBJ databases">
        <title>Depth-based differentiation of microbial function through sediment-hosted aquifers and enrichment of novel symbionts in the deep terrestrial subsurface.</title>
        <authorList>
            <person name="Probst A.J."/>
            <person name="Ladd B."/>
            <person name="Jarett J.K."/>
            <person name="Geller-Mcgrath D.E."/>
            <person name="Sieber C.M."/>
            <person name="Emerson J.B."/>
            <person name="Anantharaman K."/>
            <person name="Thomas B.C."/>
            <person name="Malmstrom R."/>
            <person name="Stieglmeier M."/>
            <person name="Klingl A."/>
            <person name="Woyke T."/>
            <person name="Ryan C.M."/>
            <person name="Banfield J.F."/>
        </authorList>
    </citation>
    <scope>NUCLEOTIDE SEQUENCE [LARGE SCALE GENOMIC DNA]</scope>
    <source>
        <strain evidence="10">CG23_combo_of_CG06-09_8_20_14_all_36_12</strain>
    </source>
</reference>
<dbReference type="AlphaFoldDB" id="A0A2G9Z0H0"/>
<keyword evidence="3 7" id="KW-0489">Methyltransferase</keyword>
<dbReference type="InterPro" id="IPR001737">
    <property type="entry name" value="KsgA/Erm"/>
</dbReference>
<gene>
    <name evidence="7 10" type="primary">rsmA</name>
    <name evidence="7" type="synonym">ksgA</name>
    <name evidence="10" type="ORF">COX34_01015</name>
</gene>
<dbReference type="InterPro" id="IPR023165">
    <property type="entry name" value="rRNA_Ade_diMease-like_C"/>
</dbReference>
<feature type="binding site" evidence="7 8">
    <location>
        <position position="75"/>
    </location>
    <ligand>
        <name>S-adenosyl-L-methionine</name>
        <dbReference type="ChEBI" id="CHEBI:59789"/>
    </ligand>
</feature>
<dbReference type="PANTHER" id="PTHR11727:SF7">
    <property type="entry name" value="DIMETHYLADENOSINE TRANSFERASE-RELATED"/>
    <property type="match status" value="1"/>
</dbReference>
<evidence type="ECO:0000256" key="8">
    <source>
        <dbReference type="PROSITE-ProRule" id="PRU01026"/>
    </source>
</evidence>
<dbReference type="Pfam" id="PF00398">
    <property type="entry name" value="RrnaAD"/>
    <property type="match status" value="1"/>
</dbReference>
<dbReference type="NCBIfam" id="TIGR00755">
    <property type="entry name" value="ksgA"/>
    <property type="match status" value="1"/>
</dbReference>
<dbReference type="InterPro" id="IPR020596">
    <property type="entry name" value="rRNA_Ade_Mease_Trfase_CS"/>
</dbReference>
<dbReference type="EC" id="2.1.1.182" evidence="7"/>
<evidence type="ECO:0000256" key="7">
    <source>
        <dbReference type="HAMAP-Rule" id="MF_00607"/>
    </source>
</evidence>
<evidence type="ECO:0000256" key="2">
    <source>
        <dbReference type="ARBA" id="ARBA00022552"/>
    </source>
</evidence>
<comment type="similarity">
    <text evidence="7">Belongs to the class I-like SAM-binding methyltransferase superfamily. rRNA adenine N(6)-methyltransferase family. RsmA subfamily.</text>
</comment>
<dbReference type="SUPFAM" id="SSF53335">
    <property type="entry name" value="S-adenosyl-L-methionine-dependent methyltransferases"/>
    <property type="match status" value="1"/>
</dbReference>
<keyword evidence="2 7" id="KW-0698">rRNA processing</keyword>
<evidence type="ECO:0000256" key="6">
    <source>
        <dbReference type="ARBA" id="ARBA00022884"/>
    </source>
</evidence>
<dbReference type="InterPro" id="IPR011530">
    <property type="entry name" value="rRNA_adenine_dimethylase"/>
</dbReference>
<protein>
    <recommendedName>
        <fullName evidence="7">Ribosomal RNA small subunit methyltransferase A</fullName>
        <ecNumber evidence="7">2.1.1.182</ecNumber>
    </recommendedName>
    <alternativeName>
        <fullName evidence="7">16S rRNA (adenine(1518)-N(6)/adenine(1519)-N(6))-dimethyltransferase</fullName>
    </alternativeName>
    <alternativeName>
        <fullName evidence="7">16S rRNA dimethyladenosine transferase</fullName>
    </alternativeName>
    <alternativeName>
        <fullName evidence="7">16S rRNA dimethylase</fullName>
    </alternativeName>
    <alternativeName>
        <fullName evidence="7">S-adenosylmethionine-6-N', N'-adenosyl(rRNA) dimethyltransferase</fullName>
    </alternativeName>
</protein>
<feature type="binding site" evidence="7 8">
    <location>
        <position position="121"/>
    </location>
    <ligand>
        <name>S-adenosyl-L-methionine</name>
        <dbReference type="ChEBI" id="CHEBI:59789"/>
    </ligand>
</feature>
<dbReference type="InterPro" id="IPR020598">
    <property type="entry name" value="rRNA_Ade_methylase_Trfase_N"/>
</dbReference>
<name>A0A2G9Z0H0_9BACT</name>
<feature type="binding site" evidence="7 8">
    <location>
        <position position="29"/>
    </location>
    <ligand>
        <name>S-adenosyl-L-methionine</name>
        <dbReference type="ChEBI" id="CHEBI:59789"/>
    </ligand>
</feature>
<comment type="caution">
    <text evidence="10">The sequence shown here is derived from an EMBL/GenBank/DDBJ whole genome shotgun (WGS) entry which is preliminary data.</text>
</comment>
<dbReference type="GO" id="GO:0005829">
    <property type="term" value="C:cytosol"/>
    <property type="evidence" value="ECO:0007669"/>
    <property type="project" value="TreeGrafter"/>
</dbReference>
<dbReference type="PROSITE" id="PS51689">
    <property type="entry name" value="SAM_RNA_A_N6_MT"/>
    <property type="match status" value="1"/>
</dbReference>
<comment type="subcellular location">
    <subcellularLocation>
        <location evidence="7">Cytoplasm</location>
    </subcellularLocation>
</comment>
<dbReference type="GO" id="GO:0052908">
    <property type="term" value="F:16S rRNA (adenine(1518)-N(6)/adenine(1519)-N(6))-dimethyltransferase activity"/>
    <property type="evidence" value="ECO:0007669"/>
    <property type="project" value="UniProtKB-EC"/>
</dbReference>
<dbReference type="GO" id="GO:0003723">
    <property type="term" value="F:RNA binding"/>
    <property type="evidence" value="ECO:0007669"/>
    <property type="project" value="UniProtKB-UniRule"/>
</dbReference>
<feature type="domain" description="Ribosomal RNA adenine methylase transferase N-terminal" evidence="9">
    <location>
        <begin position="34"/>
        <end position="213"/>
    </location>
</feature>
<dbReference type="Gene3D" id="3.40.50.150">
    <property type="entry name" value="Vaccinia Virus protein VP39"/>
    <property type="match status" value="1"/>
</dbReference>
<accession>A0A2G9Z0H0</accession>
<dbReference type="SMART" id="SM00650">
    <property type="entry name" value="rADc"/>
    <property type="match status" value="1"/>
</dbReference>
<sequence>MDLTSRRIIKGLFQKHFIRPVKRLGQHFLVDEGVFWKIIKVADLKPKDTILEIGPGIGNLTRELVKRVKRVVTVEKDWKMVEILKETLKDFQNVEIVNADILKINLKTFNLKPKAYKIVANLPYYITSPVIRKFLESDSPPKEMVLMVQKEVAQRICPPSLKLRGTGAKPKMNLLAISVWFYAKPEIISYISKKSFWPQPKVDSAIIKIIPRRKSMISTIVENVDQERFRDLFFKIVKAGFSQPRKQLINNLSKELKIPKEKVREWLSRVNSYGRFRIPRGQRPRVALFACNKIQPSQRAETLTIENWLSLVKSFKKFML</sequence>
<dbReference type="InterPro" id="IPR029063">
    <property type="entry name" value="SAM-dependent_MTases_sf"/>
</dbReference>
<evidence type="ECO:0000256" key="5">
    <source>
        <dbReference type="ARBA" id="ARBA00022691"/>
    </source>
</evidence>
<dbReference type="HAMAP" id="MF_00607">
    <property type="entry name" value="16SrRNA_methyltr_A"/>
    <property type="match status" value="1"/>
</dbReference>
<feature type="binding site" evidence="7 8">
    <location>
        <position position="100"/>
    </location>
    <ligand>
        <name>S-adenosyl-L-methionine</name>
        <dbReference type="ChEBI" id="CHEBI:59789"/>
    </ligand>
</feature>
<comment type="catalytic activity">
    <reaction evidence="7">
        <text>adenosine(1518)/adenosine(1519) in 16S rRNA + 4 S-adenosyl-L-methionine = N(6)-dimethyladenosine(1518)/N(6)-dimethyladenosine(1519) in 16S rRNA + 4 S-adenosyl-L-homocysteine + 4 H(+)</text>
        <dbReference type="Rhea" id="RHEA:19609"/>
        <dbReference type="Rhea" id="RHEA-COMP:10232"/>
        <dbReference type="Rhea" id="RHEA-COMP:10233"/>
        <dbReference type="ChEBI" id="CHEBI:15378"/>
        <dbReference type="ChEBI" id="CHEBI:57856"/>
        <dbReference type="ChEBI" id="CHEBI:59789"/>
        <dbReference type="ChEBI" id="CHEBI:74411"/>
        <dbReference type="ChEBI" id="CHEBI:74493"/>
        <dbReference type="EC" id="2.1.1.182"/>
    </reaction>
</comment>
<proteinExistence type="inferred from homology"/>
<organism evidence="10 11">
    <name type="scientific">Candidatus Nealsonbacteria bacterium CG23_combo_of_CG06-09_8_20_14_all_36_12</name>
    <dbReference type="NCBI Taxonomy" id="1974718"/>
    <lineage>
        <taxon>Bacteria</taxon>
        <taxon>Candidatus Nealsoniibacteriota</taxon>
    </lineage>
</organism>
<keyword evidence="4 7" id="KW-0808">Transferase</keyword>
<dbReference type="EMBL" id="PCRS01000017">
    <property type="protein sequence ID" value="PIP24995.1"/>
    <property type="molecule type" value="Genomic_DNA"/>
</dbReference>
<feature type="binding site" evidence="7 8">
    <location>
        <position position="54"/>
    </location>
    <ligand>
        <name>S-adenosyl-L-methionine</name>
        <dbReference type="ChEBI" id="CHEBI:59789"/>
    </ligand>
</feature>
<comment type="function">
    <text evidence="7">Specifically dimethylates two adjacent adenosines (A1518 and A1519) in the loop of a conserved hairpin near the 3'-end of 16S rRNA in the 30S particle. May play a critical role in biogenesis of 30S subunits.</text>
</comment>
<keyword evidence="5 7" id="KW-0949">S-adenosyl-L-methionine</keyword>